<feature type="compositionally biased region" description="Low complexity" evidence="1">
    <location>
        <begin position="34"/>
        <end position="45"/>
    </location>
</feature>
<feature type="region of interest" description="Disordered" evidence="1">
    <location>
        <begin position="60"/>
        <end position="82"/>
    </location>
</feature>
<dbReference type="HOGENOM" id="CLU_018153_3_3_1"/>
<sequence>MVTVHAKRFKSLKLLRRNGANNLPQFPQYPVPNTPSLSTPSSQPLDIQVPNKSLAGRQILKPSAPSKRPIPEKIPQNSRENTGVENAFLPKELAEIIAARQRRERAWHVRVMICTTVLNNIDSTLANLTEDIEKEEAKAIIAYLRLAISNFAAADSSPYLPRVPTHTRPSKDNGNGKGKEIDKNLTKKIAVATPRLILNQVPDRELNINAELPRIPKLSDNSWATVARKGQKKSQIDISTSARVAPANKTAIRPTNIDKTTSPTKAISDKRHFLRLPQEHKWRKLSPAGIREVIVKKLLISPSLMRKIKPVHSGFALSPSSSEAQEQILKAENGLFLSGTKLEPATNWVSILVLTVPAFIHTEQGKVEVNKAMLSDDIERICSV</sequence>
<accession>A0A0B1P5B5</accession>
<reference evidence="2 3" key="1">
    <citation type="journal article" date="2014" name="BMC Genomics">
        <title>Adaptive genomic structural variation in the grape powdery mildew pathogen, Erysiphe necator.</title>
        <authorList>
            <person name="Jones L."/>
            <person name="Riaz S."/>
            <person name="Morales-Cruz A."/>
            <person name="Amrine K.C."/>
            <person name="McGuire B."/>
            <person name="Gubler W.D."/>
            <person name="Walker M.A."/>
            <person name="Cantu D."/>
        </authorList>
    </citation>
    <scope>NUCLEOTIDE SEQUENCE [LARGE SCALE GENOMIC DNA]</scope>
    <source>
        <strain evidence="3">c</strain>
    </source>
</reference>
<evidence type="ECO:0000256" key="1">
    <source>
        <dbReference type="SAM" id="MobiDB-lite"/>
    </source>
</evidence>
<comment type="caution">
    <text evidence="2">The sequence shown here is derived from an EMBL/GenBank/DDBJ whole genome shotgun (WGS) entry which is preliminary data.</text>
</comment>
<keyword evidence="3" id="KW-1185">Reference proteome</keyword>
<organism evidence="2 3">
    <name type="scientific">Uncinula necator</name>
    <name type="common">Grape powdery mildew</name>
    <dbReference type="NCBI Taxonomy" id="52586"/>
    <lineage>
        <taxon>Eukaryota</taxon>
        <taxon>Fungi</taxon>
        <taxon>Dikarya</taxon>
        <taxon>Ascomycota</taxon>
        <taxon>Pezizomycotina</taxon>
        <taxon>Leotiomycetes</taxon>
        <taxon>Erysiphales</taxon>
        <taxon>Erysiphaceae</taxon>
        <taxon>Erysiphe</taxon>
    </lineage>
</organism>
<feature type="region of interest" description="Disordered" evidence="1">
    <location>
        <begin position="160"/>
        <end position="182"/>
    </location>
</feature>
<proteinExistence type="predicted"/>
<name>A0A0B1P5B5_UNCNE</name>
<evidence type="ECO:0000313" key="2">
    <source>
        <dbReference type="EMBL" id="KHJ32131.1"/>
    </source>
</evidence>
<evidence type="ECO:0000313" key="3">
    <source>
        <dbReference type="Proteomes" id="UP000030854"/>
    </source>
</evidence>
<dbReference type="AlphaFoldDB" id="A0A0B1P5B5"/>
<gene>
    <name evidence="2" type="ORF">EV44_g3919</name>
</gene>
<protein>
    <submittedName>
        <fullName evidence="2">Putative eka-like protein</fullName>
    </submittedName>
</protein>
<dbReference type="EMBL" id="JNVN01002315">
    <property type="protein sequence ID" value="KHJ32131.1"/>
    <property type="molecule type" value="Genomic_DNA"/>
</dbReference>
<dbReference type="Proteomes" id="UP000030854">
    <property type="component" value="Unassembled WGS sequence"/>
</dbReference>
<feature type="region of interest" description="Disordered" evidence="1">
    <location>
        <begin position="21"/>
        <end position="46"/>
    </location>
</feature>